<dbReference type="RefSeq" id="WP_128694403.1">
    <property type="nucleotide sequence ID" value="NZ_LHQS01000003.1"/>
</dbReference>
<proteinExistence type="predicted"/>
<evidence type="ECO:0000313" key="2">
    <source>
        <dbReference type="Proteomes" id="UP000290932"/>
    </source>
</evidence>
<dbReference type="EMBL" id="LHQS01000003">
    <property type="protein sequence ID" value="RXE55253.1"/>
    <property type="molecule type" value="Genomic_DNA"/>
</dbReference>
<gene>
    <name evidence="1" type="ORF">ABH15_10705</name>
</gene>
<name>A0A498GXI5_9EURY</name>
<sequence length="147" mass="16971">MDVLLVQADGVDLYSTLLKSETSRGVLRFYHPSRLEFGVLIRTASLASSLSIISEIRWYIRRYVEVVLFRLTDETYCSFELAKQVYERDTKLAAPWEYRLLYGILDGRLVQSVKMDPGRDRESYGEAFEGMDDVLEVWCSESEHAGL</sequence>
<dbReference type="Pfam" id="PF19120">
    <property type="entry name" value="DUF5804"/>
    <property type="match status" value="1"/>
</dbReference>
<evidence type="ECO:0000313" key="1">
    <source>
        <dbReference type="EMBL" id="RXE55253.1"/>
    </source>
</evidence>
<keyword evidence="2" id="KW-1185">Reference proteome</keyword>
<dbReference type="OrthoDB" id="111148at2157"/>
<dbReference type="AlphaFoldDB" id="A0A498GXI5"/>
<accession>A0A498GXI5</accession>
<comment type="caution">
    <text evidence="1">The sequence shown here is derived from an EMBL/GenBank/DDBJ whole genome shotgun (WGS) entry which is preliminary data.</text>
</comment>
<protein>
    <submittedName>
        <fullName evidence="1">Uncharacterized protein</fullName>
    </submittedName>
</protein>
<dbReference type="InterPro" id="IPR043827">
    <property type="entry name" value="DUF5804"/>
</dbReference>
<reference evidence="1 2" key="1">
    <citation type="journal article" date="2015" name="Int. J. Syst. Evol. Microbiol.">
        <title>Methanoculleus taiwanensis sp. nov., a methanogen isolated from deep marine sediment at the deformation front area near Taiwan.</title>
        <authorList>
            <person name="Weng C.Y."/>
            <person name="Chen S.C."/>
            <person name="Lai M.C."/>
            <person name="Wu S.Y."/>
            <person name="Lin S."/>
            <person name="Yang T.F."/>
            <person name="Chen P.C."/>
        </authorList>
    </citation>
    <scope>NUCLEOTIDE SEQUENCE [LARGE SCALE GENOMIC DNA]</scope>
    <source>
        <strain evidence="1 2">CYW4</strain>
    </source>
</reference>
<dbReference type="Proteomes" id="UP000290932">
    <property type="component" value="Unassembled WGS sequence"/>
</dbReference>
<organism evidence="1 2">
    <name type="scientific">Methanoculleus taiwanensis</name>
    <dbReference type="NCBI Taxonomy" id="1550565"/>
    <lineage>
        <taxon>Archaea</taxon>
        <taxon>Methanobacteriati</taxon>
        <taxon>Methanobacteriota</taxon>
        <taxon>Stenosarchaea group</taxon>
        <taxon>Methanomicrobia</taxon>
        <taxon>Methanomicrobiales</taxon>
        <taxon>Methanomicrobiaceae</taxon>
        <taxon>Methanoculleus</taxon>
    </lineage>
</organism>